<dbReference type="OrthoDB" id="7449825at2"/>
<reference evidence="1 2" key="1">
    <citation type="submission" date="2019-04" db="EMBL/GenBank/DDBJ databases">
        <title>Sphingomonas psychrotolerans sp. nov., isolated from soil in the Tianshan Mountains, Xinjiang, China.</title>
        <authorList>
            <person name="Luo Y."/>
            <person name="Sheng H."/>
        </authorList>
    </citation>
    <scope>NUCLEOTIDE SEQUENCE [LARGE SCALE GENOMIC DNA]</scope>
    <source>
        <strain evidence="1 2">ZFGT-11</strain>
    </source>
</reference>
<dbReference type="EMBL" id="SRXT01000001">
    <property type="protein sequence ID" value="TGX55657.1"/>
    <property type="molecule type" value="Genomic_DNA"/>
</dbReference>
<keyword evidence="2" id="KW-1185">Reference proteome</keyword>
<protein>
    <submittedName>
        <fullName evidence="1">Uncharacterized protein</fullName>
    </submittedName>
</protein>
<organism evidence="1 2">
    <name type="scientific">Sphingomonas gei</name>
    <dbReference type="NCBI Taxonomy" id="1395960"/>
    <lineage>
        <taxon>Bacteria</taxon>
        <taxon>Pseudomonadati</taxon>
        <taxon>Pseudomonadota</taxon>
        <taxon>Alphaproteobacteria</taxon>
        <taxon>Sphingomonadales</taxon>
        <taxon>Sphingomonadaceae</taxon>
        <taxon>Sphingomonas</taxon>
    </lineage>
</organism>
<proteinExistence type="predicted"/>
<dbReference type="Proteomes" id="UP000306147">
    <property type="component" value="Unassembled WGS sequence"/>
</dbReference>
<name>A0A4S1XI57_9SPHN</name>
<sequence length="132" mass="14449">MAYLNFATLQGNPIATPADVTATPRTQTGFSALEWQVVAIAQHDRLSSLRKPGRLATALAMVFGGQRPNPELADSRLEALRRLAVHAWHRGYTVPRAVIRAFHEVGFTAEQYETLLASISRGRAALNQGNRA</sequence>
<dbReference type="RefSeq" id="WP_135961859.1">
    <property type="nucleotide sequence ID" value="NZ_SRXT01000001.1"/>
</dbReference>
<dbReference type="AlphaFoldDB" id="A0A4S1XI57"/>
<comment type="caution">
    <text evidence="1">The sequence shown here is derived from an EMBL/GenBank/DDBJ whole genome shotgun (WGS) entry which is preliminary data.</text>
</comment>
<evidence type="ECO:0000313" key="2">
    <source>
        <dbReference type="Proteomes" id="UP000306147"/>
    </source>
</evidence>
<dbReference type="InterPro" id="IPR029032">
    <property type="entry name" value="AhpD-like"/>
</dbReference>
<evidence type="ECO:0000313" key="1">
    <source>
        <dbReference type="EMBL" id="TGX55657.1"/>
    </source>
</evidence>
<gene>
    <name evidence="1" type="ORF">E5A73_00520</name>
</gene>
<accession>A0A4S1XI57</accession>
<dbReference type="SUPFAM" id="SSF69118">
    <property type="entry name" value="AhpD-like"/>
    <property type="match status" value="1"/>
</dbReference>